<evidence type="ECO:0000256" key="5">
    <source>
        <dbReference type="ARBA" id="ARBA00022741"/>
    </source>
</evidence>
<reference evidence="12 13" key="1">
    <citation type="submission" date="2017-05" db="EMBL/GenBank/DDBJ databases">
        <title>Vagococcus spp. assemblies.</title>
        <authorList>
            <person name="Gulvik C.A."/>
        </authorList>
    </citation>
    <scope>NUCLEOTIDE SEQUENCE [LARGE SCALE GENOMIC DNA]</scope>
    <source>
        <strain evidence="12 13">CCUG 51432</strain>
    </source>
</reference>
<keyword evidence="6" id="KW-0680">Restriction system</keyword>
<dbReference type="CDD" id="cd22332">
    <property type="entry name" value="HsdR_N"/>
    <property type="match status" value="1"/>
</dbReference>
<dbReference type="GO" id="GO:0009307">
    <property type="term" value="P:DNA restriction-modification system"/>
    <property type="evidence" value="ECO:0007669"/>
    <property type="project" value="UniProtKB-KW"/>
</dbReference>
<comment type="similarity">
    <text evidence="2">Belongs to the HsdR family.</text>
</comment>
<evidence type="ECO:0000313" key="13">
    <source>
        <dbReference type="Proteomes" id="UP000287605"/>
    </source>
</evidence>
<dbReference type="GO" id="GO:0005524">
    <property type="term" value="F:ATP binding"/>
    <property type="evidence" value="ECO:0007669"/>
    <property type="project" value="UniProtKB-KW"/>
</dbReference>
<evidence type="ECO:0000256" key="7">
    <source>
        <dbReference type="ARBA" id="ARBA00022759"/>
    </source>
</evidence>
<dbReference type="PANTHER" id="PTHR30195:SF16">
    <property type="entry name" value="TYPE I RESTRICTION ENZYME ENDONUCLEASE SUBUNIT"/>
    <property type="match status" value="1"/>
</dbReference>
<feature type="domain" description="Restriction endonuclease type I HsdR N-terminal" evidence="11">
    <location>
        <begin position="4"/>
        <end position="206"/>
    </location>
</feature>
<dbReference type="Gene3D" id="3.90.1570.50">
    <property type="match status" value="1"/>
</dbReference>
<keyword evidence="7" id="KW-0255">Endonuclease</keyword>
<keyword evidence="8" id="KW-0378">Hydrolase</keyword>
<evidence type="ECO:0000259" key="11">
    <source>
        <dbReference type="Pfam" id="PF04313"/>
    </source>
</evidence>
<organism evidence="12 13">
    <name type="scientific">Vagococcus elongatus</name>
    <dbReference type="NCBI Taxonomy" id="180344"/>
    <lineage>
        <taxon>Bacteria</taxon>
        <taxon>Bacillati</taxon>
        <taxon>Bacillota</taxon>
        <taxon>Bacilli</taxon>
        <taxon>Lactobacillales</taxon>
        <taxon>Enterococcaceae</taxon>
        <taxon>Vagococcus</taxon>
    </lineage>
</organism>
<gene>
    <name evidence="12" type="ORF">CBF29_08420</name>
</gene>
<dbReference type="GO" id="GO:0009035">
    <property type="term" value="F:type I site-specific deoxyribonuclease activity"/>
    <property type="evidence" value="ECO:0007669"/>
    <property type="project" value="UniProtKB-EC"/>
</dbReference>
<accession>A0A430ATD9</accession>
<evidence type="ECO:0000313" key="12">
    <source>
        <dbReference type="EMBL" id="RSU11320.1"/>
    </source>
</evidence>
<evidence type="ECO:0000256" key="9">
    <source>
        <dbReference type="ARBA" id="ARBA00022840"/>
    </source>
</evidence>
<evidence type="ECO:0000256" key="3">
    <source>
        <dbReference type="ARBA" id="ARBA00012654"/>
    </source>
</evidence>
<evidence type="ECO:0000256" key="10">
    <source>
        <dbReference type="ARBA" id="ARBA00023125"/>
    </source>
</evidence>
<dbReference type="EMBL" id="NGKA01000011">
    <property type="protein sequence ID" value="RSU11320.1"/>
    <property type="molecule type" value="Genomic_DNA"/>
</dbReference>
<evidence type="ECO:0000256" key="6">
    <source>
        <dbReference type="ARBA" id="ARBA00022747"/>
    </source>
</evidence>
<dbReference type="InterPro" id="IPR007409">
    <property type="entry name" value="Restrct_endonuc_type1_HsdR_N"/>
</dbReference>
<keyword evidence="4" id="KW-0540">Nuclease</keyword>
<keyword evidence="9" id="KW-0067">ATP-binding</keyword>
<sequence>MKNLSELEFEKEVIDYLTKIGGTKQWDYKKDITTTEQLWANFKAILEQNNYARLEEPLSETEFSQVKKIITNIDSPYRAGQFLYGVNGVSEIEVDLDDGRHVFLTVFDQAQVGGGNTVYQIVNQIRRPKIVDGKPDRRFDVTLLINGLPVIQIELKKALHSTTESLNQMEQYIAEKQFTGIFSTLQILIAMTPYDIRYMANTSQENFNRAFAFSWQNEEDARPVRSWRTFADKVLSIPMAHDLATRYMVLDGTKNKESIKVMRPYQVYATKRVLDKVRKFDFTYDDGRLGYVWHTTGERVIIVIGCSFYYKIKGFRNFKQIYFVHCLE</sequence>
<protein>
    <recommendedName>
        <fullName evidence="3">type I site-specific deoxyribonuclease</fullName>
        <ecNumber evidence="3">3.1.21.3</ecNumber>
    </recommendedName>
</protein>
<dbReference type="Proteomes" id="UP000287605">
    <property type="component" value="Unassembled WGS sequence"/>
</dbReference>
<evidence type="ECO:0000256" key="8">
    <source>
        <dbReference type="ARBA" id="ARBA00022801"/>
    </source>
</evidence>
<evidence type="ECO:0000256" key="2">
    <source>
        <dbReference type="ARBA" id="ARBA00008598"/>
    </source>
</evidence>
<keyword evidence="13" id="KW-1185">Reference proteome</keyword>
<name>A0A430ATD9_9ENTE</name>
<comment type="caution">
    <text evidence="12">The sequence shown here is derived from an EMBL/GenBank/DDBJ whole genome shotgun (WGS) entry which is preliminary data.</text>
</comment>
<dbReference type="InterPro" id="IPR051268">
    <property type="entry name" value="Type-I_R_enzyme_R_subunit"/>
</dbReference>
<proteinExistence type="inferred from homology"/>
<dbReference type="PANTHER" id="PTHR30195">
    <property type="entry name" value="TYPE I SITE-SPECIFIC DEOXYRIBONUCLEASE PROTEIN SUBUNIT M AND R"/>
    <property type="match status" value="1"/>
</dbReference>
<evidence type="ECO:0000256" key="4">
    <source>
        <dbReference type="ARBA" id="ARBA00022722"/>
    </source>
</evidence>
<dbReference type="AlphaFoldDB" id="A0A430ATD9"/>
<dbReference type="GO" id="GO:0003677">
    <property type="term" value="F:DNA binding"/>
    <property type="evidence" value="ECO:0007669"/>
    <property type="project" value="UniProtKB-KW"/>
</dbReference>
<comment type="catalytic activity">
    <reaction evidence="1">
        <text>Endonucleolytic cleavage of DNA to give random double-stranded fragments with terminal 5'-phosphates, ATP is simultaneously hydrolyzed.</text>
        <dbReference type="EC" id="3.1.21.3"/>
    </reaction>
</comment>
<keyword evidence="10" id="KW-0238">DNA-binding</keyword>
<dbReference type="Pfam" id="PF04313">
    <property type="entry name" value="HSDR_N"/>
    <property type="match status" value="1"/>
</dbReference>
<keyword evidence="5" id="KW-0547">Nucleotide-binding</keyword>
<evidence type="ECO:0000256" key="1">
    <source>
        <dbReference type="ARBA" id="ARBA00000851"/>
    </source>
</evidence>
<dbReference type="EC" id="3.1.21.3" evidence="3"/>